<evidence type="ECO:0000256" key="9">
    <source>
        <dbReference type="ARBA" id="ARBA00031456"/>
    </source>
</evidence>
<evidence type="ECO:0000256" key="10">
    <source>
        <dbReference type="SAM" id="Coils"/>
    </source>
</evidence>
<keyword evidence="7" id="KW-0539">Nucleus</keyword>
<reference evidence="12" key="1">
    <citation type="submission" date="2022-12" db="EMBL/GenBank/DDBJ databases">
        <authorList>
            <person name="Alioto T."/>
            <person name="Alioto T."/>
            <person name="Gomez Garrido J."/>
        </authorList>
    </citation>
    <scope>NUCLEOTIDE SEQUENCE</scope>
</reference>
<dbReference type="InterPro" id="IPR025214">
    <property type="entry name" value="CENP-U"/>
</dbReference>
<evidence type="ECO:0000313" key="13">
    <source>
        <dbReference type="Proteomes" id="UP001178461"/>
    </source>
</evidence>
<comment type="subcellular location">
    <subcellularLocation>
        <location evidence="2">Chromosome</location>
        <location evidence="2">Centromere</location>
    </subcellularLocation>
    <subcellularLocation>
        <location evidence="1">Nucleus</location>
    </subcellularLocation>
</comment>
<dbReference type="EMBL" id="OX395134">
    <property type="protein sequence ID" value="CAI5784026.1"/>
    <property type="molecule type" value="Genomic_DNA"/>
</dbReference>
<name>A0AA35KTF6_9SAUR</name>
<dbReference type="GO" id="GO:0000775">
    <property type="term" value="C:chromosome, centromeric region"/>
    <property type="evidence" value="ECO:0007669"/>
    <property type="project" value="UniProtKB-SubCell"/>
</dbReference>
<keyword evidence="13" id="KW-1185">Reference proteome</keyword>
<evidence type="ECO:0000256" key="8">
    <source>
        <dbReference type="ARBA" id="ARBA00023328"/>
    </source>
</evidence>
<evidence type="ECO:0000256" key="1">
    <source>
        <dbReference type="ARBA" id="ARBA00004123"/>
    </source>
</evidence>
<feature type="compositionally biased region" description="Basic and acidic residues" evidence="11">
    <location>
        <begin position="79"/>
        <end position="88"/>
    </location>
</feature>
<organism evidence="12 13">
    <name type="scientific">Podarcis lilfordi</name>
    <name type="common">Lilford's wall lizard</name>
    <dbReference type="NCBI Taxonomy" id="74358"/>
    <lineage>
        <taxon>Eukaryota</taxon>
        <taxon>Metazoa</taxon>
        <taxon>Chordata</taxon>
        <taxon>Craniata</taxon>
        <taxon>Vertebrata</taxon>
        <taxon>Euteleostomi</taxon>
        <taxon>Lepidosauria</taxon>
        <taxon>Squamata</taxon>
        <taxon>Bifurcata</taxon>
        <taxon>Unidentata</taxon>
        <taxon>Episquamata</taxon>
        <taxon>Laterata</taxon>
        <taxon>Lacertibaenia</taxon>
        <taxon>Lacertidae</taxon>
        <taxon>Podarcis</taxon>
    </lineage>
</organism>
<gene>
    <name evidence="12" type="ORF">PODLI_1B011465</name>
</gene>
<sequence>MENGVRKKMPKRKSRRDFRKKLGEPDVSGILKVLQTDQAEEPDELFGEPSQEPLHSTAVSAYEEEDQHSDGSTSSSSDSEPKKKDTRGSKCQHILKSRSEREVSEEEPVQENMMPIRSAECHKKQKEACSPEMATDYSDSDAEPDLIKVWGSKDLKKAASRVKETDVILDAFEKITAKYKQGVELKICRKAIDSFSIAFREQLTNNVAGAEELRTTKLKNAKMVRATNKKRQRLTEVKGELLKTEPQLKKLEREYAELKGELSTLRNAVQLVTDLKDLKQKYVNVRKENPQEKTVYGASSLPALLVESRRILGAESHVRRINSKLQQVLDSQTED</sequence>
<protein>
    <recommendedName>
        <fullName evidence="4">Centromere protein U</fullName>
    </recommendedName>
    <alternativeName>
        <fullName evidence="9">MLF1-interacting protein</fullName>
    </alternativeName>
</protein>
<evidence type="ECO:0000256" key="4">
    <source>
        <dbReference type="ARBA" id="ARBA00016402"/>
    </source>
</evidence>
<evidence type="ECO:0000256" key="7">
    <source>
        <dbReference type="ARBA" id="ARBA00023242"/>
    </source>
</evidence>
<dbReference type="PANTHER" id="PTHR32222:SF1">
    <property type="entry name" value="CENTROMERE PROTEIN U"/>
    <property type="match status" value="1"/>
</dbReference>
<evidence type="ECO:0000256" key="3">
    <source>
        <dbReference type="ARBA" id="ARBA00010440"/>
    </source>
</evidence>
<feature type="coiled-coil region" evidence="10">
    <location>
        <begin position="241"/>
        <end position="288"/>
    </location>
</feature>
<keyword evidence="8" id="KW-0137">Centromere</keyword>
<feature type="compositionally biased region" description="Basic residues" evidence="11">
    <location>
        <begin position="1"/>
        <end position="19"/>
    </location>
</feature>
<dbReference type="Pfam" id="PF13097">
    <property type="entry name" value="CENP-U"/>
    <property type="match status" value="1"/>
</dbReference>
<evidence type="ECO:0000313" key="12">
    <source>
        <dbReference type="EMBL" id="CAI5784026.1"/>
    </source>
</evidence>
<evidence type="ECO:0000256" key="2">
    <source>
        <dbReference type="ARBA" id="ARBA00004584"/>
    </source>
</evidence>
<evidence type="ECO:0000256" key="11">
    <source>
        <dbReference type="SAM" id="MobiDB-lite"/>
    </source>
</evidence>
<evidence type="ECO:0000256" key="6">
    <source>
        <dbReference type="ARBA" id="ARBA00023054"/>
    </source>
</evidence>
<dbReference type="Proteomes" id="UP001178461">
    <property type="component" value="Chromosome 9"/>
</dbReference>
<keyword evidence="6 10" id="KW-0175">Coiled coil</keyword>
<proteinExistence type="inferred from homology"/>
<keyword evidence="5" id="KW-0158">Chromosome</keyword>
<dbReference type="AlphaFoldDB" id="A0AA35KTF6"/>
<dbReference type="PANTHER" id="PTHR32222">
    <property type="entry name" value="CENTROMERE PROTEIN U"/>
    <property type="match status" value="1"/>
</dbReference>
<comment type="similarity">
    <text evidence="3">Belongs to the CENP-U/AME1 family.</text>
</comment>
<accession>A0AA35KTF6</accession>
<evidence type="ECO:0000256" key="5">
    <source>
        <dbReference type="ARBA" id="ARBA00022454"/>
    </source>
</evidence>
<dbReference type="GO" id="GO:0005634">
    <property type="term" value="C:nucleus"/>
    <property type="evidence" value="ECO:0007669"/>
    <property type="project" value="UniProtKB-SubCell"/>
</dbReference>
<feature type="region of interest" description="Disordered" evidence="11">
    <location>
        <begin position="1"/>
        <end position="127"/>
    </location>
</feature>